<reference evidence="9" key="1">
    <citation type="journal article" date="2021" name="Front. Plant Sci.">
        <title>Chromosome-Scale Genome Assembly for Chinese Sour Jujube and Insights Into Its Genome Evolution and Domestication Signature.</title>
        <authorList>
            <person name="Shen L.-Y."/>
            <person name="Luo H."/>
            <person name="Wang X.-L."/>
            <person name="Wang X.-M."/>
            <person name="Qiu X.-J."/>
            <person name="Liu H."/>
            <person name="Zhou S.-S."/>
            <person name="Jia K.-H."/>
            <person name="Nie S."/>
            <person name="Bao Y.-T."/>
            <person name="Zhang R.-G."/>
            <person name="Yun Q.-Z."/>
            <person name="Chai Y.-H."/>
            <person name="Lu J.-Y."/>
            <person name="Li Y."/>
            <person name="Zhao S.-W."/>
            <person name="Mao J.-F."/>
            <person name="Jia S.-G."/>
            <person name="Mao Y.-M."/>
        </authorList>
    </citation>
    <scope>NUCLEOTIDE SEQUENCE</scope>
    <source>
        <strain evidence="9">AT0</strain>
        <tissue evidence="9">Leaf</tissue>
    </source>
</reference>
<dbReference type="InterPro" id="IPR046879">
    <property type="entry name" value="KANL3/Tex30_Abhydrolase"/>
</dbReference>
<keyword evidence="4" id="KW-0863">Zinc-finger</keyword>
<keyword evidence="3" id="KW-0677">Repeat</keyword>
<dbReference type="Gene3D" id="3.30.40.10">
    <property type="entry name" value="Zinc/RING finger domain, C3HC4 (zinc finger)"/>
    <property type="match status" value="1"/>
</dbReference>
<dbReference type="InterPro" id="IPR003593">
    <property type="entry name" value="AAA+_ATPase"/>
</dbReference>
<evidence type="ECO:0000256" key="7">
    <source>
        <dbReference type="SAM" id="MobiDB-lite"/>
    </source>
</evidence>
<dbReference type="InterPro" id="IPR017907">
    <property type="entry name" value="Znf_RING_CS"/>
</dbReference>
<evidence type="ECO:0000256" key="2">
    <source>
        <dbReference type="ARBA" id="ARBA00022723"/>
    </source>
</evidence>
<evidence type="ECO:0000256" key="6">
    <source>
        <dbReference type="ARBA" id="ARBA00022833"/>
    </source>
</evidence>
<accession>A0A978UG35</accession>
<keyword evidence="1" id="KW-0808">Transferase</keyword>
<sequence>MASSSPPSKRRRTNQGKDDAGDTSSPPSSTLEQLSPVVVFAHGAGAPSSSDWMIRWKTMLGKALHAVEVVTFDYPYMSGGKRRAPPKAEKLVEFHSVVVKEAVAKYPGHPLILAGKSMGSRVSCMVACKDDICASAIVCLGYPLKGINGAVRDDVLLQLTVPVMFVQGSKDALCPLEKLESTRKKMKSLTSLHVINGGDHSFKVAKKHLQTNGSTQDEAEDFAIQAITAFLSSVSCMVASKDKRGNQFGQALQQMVTQLHYIVRWQRSAARIDQMDEALLWPDRLCKRIFVPLPSPDDWGVILSALAKVRPIDPSVNLNDIGRMGACENFSVADLKFLVGFVSYLKQHICKCQNHSKGLATSSVSIRGWAHGTHVHLRVEFGTPEIGESFSSKKSLTSTLPLNHPLDSLSELVCFSTDVSFCSFFRCGKSRELEVQVFFFHNLISISLISFPFSQVSNHPEPLGLQQPQPSSSFKSEMFRNITCSHPFCNNCLGKYITTKIQQNISKVECPDLKCESVLEPHLCRSIVPKEVFDRWEDALCEALFLDAQKFYCPFKDCSVLLVNDGEEAVTMSECPNCHRLFCAQCKVAWHDGMKCNKFQKIVKEGRGREDMMAMLLAKKKQWRRCPSCKMYVEKISGCVGMSSAMPVDQNGLRLMHAIQLELATNYRKKICGGDIETGFLLFGPPGCGKTSIAKAVANEEGANFIYVKRLFLISLRARVLNLFNNNVGQSEQAVRILFSRARTCTPCIIFFDEDGLTTKRENQSGWGASADGDPVTHRGVFVRCHKQNFAIVPLPSSDDGGVLLNTLAKGRPIDPSVNLNDIGRMEACENFSGADLKLFMKEAIMAARDEAMANKIAQKHLKFN</sequence>
<dbReference type="SMART" id="SM00647">
    <property type="entry name" value="IBR"/>
    <property type="match status" value="1"/>
</dbReference>
<dbReference type="GO" id="GO:0008270">
    <property type="term" value="F:zinc ion binding"/>
    <property type="evidence" value="ECO:0007669"/>
    <property type="project" value="UniProtKB-KW"/>
</dbReference>
<gene>
    <name evidence="9" type="ORF">FEM48_Zijuj11G0016900</name>
</gene>
<dbReference type="InterPro" id="IPR029058">
    <property type="entry name" value="AB_hydrolase_fold"/>
</dbReference>
<dbReference type="Pfam" id="PF00004">
    <property type="entry name" value="AAA"/>
    <property type="match status" value="1"/>
</dbReference>
<dbReference type="Pfam" id="PF17862">
    <property type="entry name" value="AAA_lid_3"/>
    <property type="match status" value="1"/>
</dbReference>
<dbReference type="AlphaFoldDB" id="A0A978UG35"/>
<dbReference type="GO" id="GO:0016740">
    <property type="term" value="F:transferase activity"/>
    <property type="evidence" value="ECO:0007669"/>
    <property type="project" value="UniProtKB-KW"/>
</dbReference>
<evidence type="ECO:0000313" key="10">
    <source>
        <dbReference type="Proteomes" id="UP000813462"/>
    </source>
</evidence>
<protein>
    <recommendedName>
        <fullName evidence="8">RING-type domain-containing protein</fullName>
    </recommendedName>
</protein>
<dbReference type="PROSITE" id="PS51873">
    <property type="entry name" value="TRIAD"/>
    <property type="match status" value="1"/>
</dbReference>
<dbReference type="EMBL" id="JAEACU010000011">
    <property type="protein sequence ID" value="KAH7513766.1"/>
    <property type="molecule type" value="Genomic_DNA"/>
</dbReference>
<dbReference type="Pfam" id="PF01485">
    <property type="entry name" value="IBR"/>
    <property type="match status" value="1"/>
</dbReference>
<dbReference type="InterPro" id="IPR003959">
    <property type="entry name" value="ATPase_AAA_core"/>
</dbReference>
<name>A0A978UG35_ZIZJJ</name>
<dbReference type="PANTHER" id="PTHR13136:SF11">
    <property type="entry name" value="TESTIS-EXPRESSED PROTEIN 30"/>
    <property type="match status" value="1"/>
</dbReference>
<evidence type="ECO:0000313" key="9">
    <source>
        <dbReference type="EMBL" id="KAH7513766.1"/>
    </source>
</evidence>
<dbReference type="InterPro" id="IPR027417">
    <property type="entry name" value="P-loop_NTPase"/>
</dbReference>
<feature type="domain" description="RING-type" evidence="8">
    <location>
        <begin position="457"/>
        <end position="676"/>
    </location>
</feature>
<dbReference type="FunFam" id="3.40.50.1820:FF:000207">
    <property type="entry name" value="Alpha/beta-Hydrolases superfamily protein"/>
    <property type="match status" value="1"/>
</dbReference>
<evidence type="ECO:0000256" key="4">
    <source>
        <dbReference type="ARBA" id="ARBA00022771"/>
    </source>
</evidence>
<dbReference type="SMART" id="SM00382">
    <property type="entry name" value="AAA"/>
    <property type="match status" value="1"/>
</dbReference>
<dbReference type="GO" id="GO:0005524">
    <property type="term" value="F:ATP binding"/>
    <property type="evidence" value="ECO:0007669"/>
    <property type="project" value="InterPro"/>
</dbReference>
<dbReference type="InterPro" id="IPR041569">
    <property type="entry name" value="AAA_lid_3"/>
</dbReference>
<dbReference type="Gene3D" id="1.10.8.60">
    <property type="match status" value="2"/>
</dbReference>
<evidence type="ECO:0000256" key="5">
    <source>
        <dbReference type="ARBA" id="ARBA00022786"/>
    </source>
</evidence>
<proteinExistence type="predicted"/>
<organism evidence="9 10">
    <name type="scientific">Ziziphus jujuba var. spinosa</name>
    <dbReference type="NCBI Taxonomy" id="714518"/>
    <lineage>
        <taxon>Eukaryota</taxon>
        <taxon>Viridiplantae</taxon>
        <taxon>Streptophyta</taxon>
        <taxon>Embryophyta</taxon>
        <taxon>Tracheophyta</taxon>
        <taxon>Spermatophyta</taxon>
        <taxon>Magnoliopsida</taxon>
        <taxon>eudicotyledons</taxon>
        <taxon>Gunneridae</taxon>
        <taxon>Pentapetalae</taxon>
        <taxon>rosids</taxon>
        <taxon>fabids</taxon>
        <taxon>Rosales</taxon>
        <taxon>Rhamnaceae</taxon>
        <taxon>Paliureae</taxon>
        <taxon>Ziziphus</taxon>
    </lineage>
</organism>
<dbReference type="SUPFAM" id="SSF53474">
    <property type="entry name" value="alpha/beta-Hydrolases"/>
    <property type="match status" value="1"/>
</dbReference>
<dbReference type="FunFam" id="3.30.40.10:FF:000230">
    <property type="entry name" value="RBR-type E3 ubiquitin transferase"/>
    <property type="match status" value="1"/>
</dbReference>
<dbReference type="SUPFAM" id="SSF52540">
    <property type="entry name" value="P-loop containing nucleoside triphosphate hydrolases"/>
    <property type="match status" value="1"/>
</dbReference>
<dbReference type="Gene3D" id="1.20.120.1750">
    <property type="match status" value="1"/>
</dbReference>
<dbReference type="InterPro" id="IPR002867">
    <property type="entry name" value="IBR_dom"/>
</dbReference>
<feature type="region of interest" description="Disordered" evidence="7">
    <location>
        <begin position="1"/>
        <end position="32"/>
    </location>
</feature>
<dbReference type="Pfam" id="PF20408">
    <property type="entry name" value="Abhydrolase_11"/>
    <property type="match status" value="1"/>
</dbReference>
<dbReference type="Gene3D" id="3.40.50.300">
    <property type="entry name" value="P-loop containing nucleotide triphosphate hydrolases"/>
    <property type="match status" value="2"/>
</dbReference>
<dbReference type="InterPro" id="IPR044066">
    <property type="entry name" value="TRIAD_supradom"/>
</dbReference>
<dbReference type="PANTHER" id="PTHR13136">
    <property type="entry name" value="TESTIS DEVELOPMENT PROTEIN PRTD"/>
    <property type="match status" value="1"/>
</dbReference>
<evidence type="ECO:0000256" key="3">
    <source>
        <dbReference type="ARBA" id="ARBA00022737"/>
    </source>
</evidence>
<dbReference type="Proteomes" id="UP000813462">
    <property type="component" value="Unassembled WGS sequence"/>
</dbReference>
<feature type="compositionally biased region" description="Polar residues" evidence="7">
    <location>
        <begin position="22"/>
        <end position="32"/>
    </location>
</feature>
<dbReference type="Gene3D" id="3.40.50.1820">
    <property type="entry name" value="alpha/beta hydrolase"/>
    <property type="match status" value="1"/>
</dbReference>
<evidence type="ECO:0000259" key="8">
    <source>
        <dbReference type="PROSITE" id="PS51873"/>
    </source>
</evidence>
<dbReference type="GO" id="GO:0016887">
    <property type="term" value="F:ATP hydrolysis activity"/>
    <property type="evidence" value="ECO:0007669"/>
    <property type="project" value="InterPro"/>
</dbReference>
<evidence type="ECO:0000256" key="1">
    <source>
        <dbReference type="ARBA" id="ARBA00022679"/>
    </source>
</evidence>
<dbReference type="SUPFAM" id="SSF57850">
    <property type="entry name" value="RING/U-box"/>
    <property type="match status" value="2"/>
</dbReference>
<keyword evidence="2" id="KW-0479">Metal-binding</keyword>
<dbReference type="InterPro" id="IPR026555">
    <property type="entry name" value="NSL3/Tex30"/>
</dbReference>
<dbReference type="PROSITE" id="PS00518">
    <property type="entry name" value="ZF_RING_1"/>
    <property type="match status" value="1"/>
</dbReference>
<keyword evidence="6" id="KW-0862">Zinc</keyword>
<comment type="caution">
    <text evidence="9">The sequence shown here is derived from an EMBL/GenBank/DDBJ whole genome shotgun (WGS) entry which is preliminary data.</text>
</comment>
<keyword evidence="5" id="KW-0833">Ubl conjugation pathway</keyword>
<dbReference type="InterPro" id="IPR013083">
    <property type="entry name" value="Znf_RING/FYVE/PHD"/>
</dbReference>
<dbReference type="CDD" id="cd22582">
    <property type="entry name" value="BRcat_RBR_unk"/>
    <property type="match status" value="1"/>
</dbReference>